<dbReference type="AlphaFoldDB" id="A0A5B0N580"/>
<feature type="transmembrane region" description="Helical" evidence="7">
    <location>
        <begin position="288"/>
        <end position="311"/>
    </location>
</feature>
<feature type="transmembrane region" description="Helical" evidence="7">
    <location>
        <begin position="688"/>
        <end position="705"/>
    </location>
</feature>
<sequence>MSAGGKPTKTPQSAANTTTTTTGKQPDTSPGGPTQPKHKPKHILTSINPSTIPNHSQTTNTTTIQRTRNLPVSAPVSQTDYHDFLDSRTTEKDIPAGSSDGVVGTSSSAGSLDHHHHHHHLRRRRSSSNNRRTRNSPLVRRCLDSLALFSPTHLTVSIDAQRRSPHAPMTPLLLHPPASSPLPPRPSKSRWFSIEFAIYWAVLAYSLLLIISTAVALSHVDHPNYHLYQHKLSKGWIFNRKIDNSDLQYRRFRQGLTKLGLLSLGYLSLSKLSRRWLGPGGRKDFQTLAAALILLLLHGSSVLIILAILILNFQVSRISIPTSPSSRFQKAAATGLVWFVNLAVLFANDYWNGYAFKNLASSLEFLDRPQYKGLIPRWQIGFNISLLRLISYALDYQWAVQNHFQNLPRSSAAGEPENEKERAKSNRVSADYGFQNYFNYVLYPPLYIAGPIITFNNFMSQMNKKPSTITRRTIAGYTARFGVCYLTLEWILHYMYVVAIKDTQGWAGDTPFELGIIGYWNLIIIWLKLLIPWRFFRLWALLDGVDPPENMIRCMSNNFSTLEFWRSWHRSYNLWIVRYLYIPLGGAANMVPATVVVFTFVALWHDLSFKLLTWGWLVSLFVLPEVLAKQTFAKSSYRARHWFRHLVALGGTLNVMTMMSANLVGFSIGIDGVKFMWHELLGSWAGKLIPPLFLSLFLIVFCLSLAGLGVRVLAAILGVVFCAVQVMIEYR</sequence>
<dbReference type="GO" id="GO:0005783">
    <property type="term" value="C:endoplasmic reticulum"/>
    <property type="evidence" value="ECO:0007669"/>
    <property type="project" value="TreeGrafter"/>
</dbReference>
<feature type="transmembrane region" description="Helical" evidence="7">
    <location>
        <begin position="512"/>
        <end position="531"/>
    </location>
</feature>
<feature type="transmembrane region" description="Helical" evidence="7">
    <location>
        <begin position="331"/>
        <end position="351"/>
    </location>
</feature>
<evidence type="ECO:0000256" key="4">
    <source>
        <dbReference type="ARBA" id="ARBA00022989"/>
    </source>
</evidence>
<feature type="transmembrane region" description="Helical" evidence="7">
    <location>
        <begin position="648"/>
        <end position="668"/>
    </location>
</feature>
<keyword evidence="3 7" id="KW-0812">Transmembrane</keyword>
<dbReference type="GO" id="GO:0008374">
    <property type="term" value="F:O-acyltransferase activity"/>
    <property type="evidence" value="ECO:0007669"/>
    <property type="project" value="TreeGrafter"/>
</dbReference>
<dbReference type="EMBL" id="VDEP01000438">
    <property type="protein sequence ID" value="KAA1083280.1"/>
    <property type="molecule type" value="Genomic_DNA"/>
</dbReference>
<keyword evidence="4 7" id="KW-1133">Transmembrane helix</keyword>
<comment type="similarity">
    <text evidence="2">Belongs to the membrane-bound acyltransferase family.</text>
</comment>
<comment type="subcellular location">
    <subcellularLocation>
        <location evidence="1">Membrane</location>
        <topology evidence="1">Multi-pass membrane protein</topology>
    </subcellularLocation>
</comment>
<evidence type="ECO:0000313" key="9">
    <source>
        <dbReference type="Proteomes" id="UP000325313"/>
    </source>
</evidence>
<feature type="compositionally biased region" description="Low complexity" evidence="6">
    <location>
        <begin position="8"/>
        <end position="29"/>
    </location>
</feature>
<accession>A0A5B0N580</accession>
<reference evidence="8 9" key="1">
    <citation type="submission" date="2019-05" db="EMBL/GenBank/DDBJ databases">
        <title>Emergence of the Ug99 lineage of the wheat stem rust pathogen through somatic hybridization.</title>
        <authorList>
            <person name="Li F."/>
            <person name="Upadhyaya N.M."/>
            <person name="Sperschneider J."/>
            <person name="Matny O."/>
            <person name="Nguyen-Phuc H."/>
            <person name="Mago R."/>
            <person name="Raley C."/>
            <person name="Miller M.E."/>
            <person name="Silverstein K.A.T."/>
            <person name="Henningsen E."/>
            <person name="Hirsch C.D."/>
            <person name="Visser B."/>
            <person name="Pretorius Z.A."/>
            <person name="Steffenson B.J."/>
            <person name="Schwessinger B."/>
            <person name="Dodds P.N."/>
            <person name="Figueroa M."/>
        </authorList>
    </citation>
    <scope>NUCLEOTIDE SEQUENCE [LARGE SCALE GENOMIC DNA]</scope>
    <source>
        <strain evidence="8 9">Ug99</strain>
    </source>
</reference>
<feature type="transmembrane region" description="Helical" evidence="7">
    <location>
        <begin position="437"/>
        <end position="458"/>
    </location>
</feature>
<evidence type="ECO:0000256" key="3">
    <source>
        <dbReference type="ARBA" id="ARBA00022692"/>
    </source>
</evidence>
<protein>
    <submittedName>
        <fullName evidence="8">Glycerol transporter</fullName>
    </submittedName>
</protein>
<evidence type="ECO:0000256" key="5">
    <source>
        <dbReference type="ARBA" id="ARBA00023136"/>
    </source>
</evidence>
<feature type="region of interest" description="Disordered" evidence="6">
    <location>
        <begin position="1"/>
        <end position="136"/>
    </location>
</feature>
<feature type="transmembrane region" description="Helical" evidence="7">
    <location>
        <begin position="479"/>
        <end position="500"/>
    </location>
</feature>
<dbReference type="GO" id="GO:0016020">
    <property type="term" value="C:membrane"/>
    <property type="evidence" value="ECO:0007669"/>
    <property type="project" value="UniProtKB-SubCell"/>
</dbReference>
<proteinExistence type="inferred from homology"/>
<dbReference type="PANTHER" id="PTHR13285:SF18">
    <property type="entry name" value="PROTEIN-CYSTEINE N-PALMITOYLTRANSFERASE RASP"/>
    <property type="match status" value="1"/>
</dbReference>
<evidence type="ECO:0000256" key="6">
    <source>
        <dbReference type="SAM" id="MobiDB-lite"/>
    </source>
</evidence>
<feature type="transmembrane region" description="Helical" evidence="7">
    <location>
        <begin position="611"/>
        <end position="628"/>
    </location>
</feature>
<comment type="caution">
    <text evidence="8">The sequence shown here is derived from an EMBL/GenBank/DDBJ whole genome shotgun (WGS) entry which is preliminary data.</text>
</comment>
<gene>
    <name evidence="8" type="primary">GUP1_1</name>
    <name evidence="8" type="ORF">PGTUg99_023005</name>
</gene>
<evidence type="ECO:0000313" key="8">
    <source>
        <dbReference type="EMBL" id="KAA1083280.1"/>
    </source>
</evidence>
<evidence type="ECO:0000256" key="7">
    <source>
        <dbReference type="SAM" id="Phobius"/>
    </source>
</evidence>
<feature type="transmembrane region" description="Helical" evidence="7">
    <location>
        <begin position="579"/>
        <end position="605"/>
    </location>
</feature>
<feature type="compositionally biased region" description="Basic residues" evidence="6">
    <location>
        <begin position="114"/>
        <end position="134"/>
    </location>
</feature>
<dbReference type="GO" id="GO:0006506">
    <property type="term" value="P:GPI anchor biosynthetic process"/>
    <property type="evidence" value="ECO:0007669"/>
    <property type="project" value="TreeGrafter"/>
</dbReference>
<evidence type="ECO:0000256" key="1">
    <source>
        <dbReference type="ARBA" id="ARBA00004141"/>
    </source>
</evidence>
<feature type="transmembrane region" description="Helical" evidence="7">
    <location>
        <begin position="712"/>
        <end position="728"/>
    </location>
</feature>
<dbReference type="PANTHER" id="PTHR13285">
    <property type="entry name" value="ACYLTRANSFERASE"/>
    <property type="match status" value="1"/>
</dbReference>
<organism evidence="8 9">
    <name type="scientific">Puccinia graminis f. sp. tritici</name>
    <dbReference type="NCBI Taxonomy" id="56615"/>
    <lineage>
        <taxon>Eukaryota</taxon>
        <taxon>Fungi</taxon>
        <taxon>Dikarya</taxon>
        <taxon>Basidiomycota</taxon>
        <taxon>Pucciniomycotina</taxon>
        <taxon>Pucciniomycetes</taxon>
        <taxon>Pucciniales</taxon>
        <taxon>Pucciniaceae</taxon>
        <taxon>Puccinia</taxon>
    </lineage>
</organism>
<feature type="compositionally biased region" description="Basic and acidic residues" evidence="6">
    <location>
        <begin position="80"/>
        <end position="94"/>
    </location>
</feature>
<dbReference type="InterPro" id="IPR051085">
    <property type="entry name" value="MB_O-acyltransferase"/>
</dbReference>
<feature type="compositionally biased region" description="Polar residues" evidence="6">
    <location>
        <begin position="45"/>
        <end position="56"/>
    </location>
</feature>
<dbReference type="InterPro" id="IPR004299">
    <property type="entry name" value="MBOAT_fam"/>
</dbReference>
<name>A0A5B0N580_PUCGR</name>
<feature type="compositionally biased region" description="Low complexity" evidence="6">
    <location>
        <begin position="96"/>
        <end position="111"/>
    </location>
</feature>
<keyword evidence="5 7" id="KW-0472">Membrane</keyword>
<feature type="transmembrane region" description="Helical" evidence="7">
    <location>
        <begin position="196"/>
        <end position="217"/>
    </location>
</feature>
<dbReference type="Pfam" id="PF03062">
    <property type="entry name" value="MBOAT"/>
    <property type="match status" value="1"/>
</dbReference>
<dbReference type="Proteomes" id="UP000325313">
    <property type="component" value="Unassembled WGS sequence"/>
</dbReference>
<feature type="compositionally biased region" description="Low complexity" evidence="6">
    <location>
        <begin position="57"/>
        <end position="69"/>
    </location>
</feature>
<evidence type="ECO:0000256" key="2">
    <source>
        <dbReference type="ARBA" id="ARBA00010323"/>
    </source>
</evidence>